<dbReference type="InterPro" id="IPR023222">
    <property type="entry name" value="PsbQ-like_dom_sf"/>
</dbReference>
<dbReference type="Gene3D" id="1.20.120.290">
    <property type="entry name" value="Oxygen-evolving enhancer protein 3 (PsbQ), four-helix up-down bundle"/>
    <property type="match status" value="1"/>
</dbReference>
<feature type="signal peptide" evidence="2">
    <location>
        <begin position="1"/>
        <end position="23"/>
    </location>
</feature>
<evidence type="ECO:0000313" key="3">
    <source>
        <dbReference type="EMBL" id="CAD9333605.1"/>
    </source>
</evidence>
<gene>
    <name evidence="3" type="ORF">DBRI1063_LOCUS12894</name>
</gene>
<keyword evidence="1" id="KW-0793">Thylakoid</keyword>
<evidence type="ECO:0000256" key="1">
    <source>
        <dbReference type="ARBA" id="ARBA00023078"/>
    </source>
</evidence>
<keyword evidence="2" id="KW-0732">Signal</keyword>
<name>A0A7S1ZAZ7_9STRA</name>
<dbReference type="AlphaFoldDB" id="A0A7S1ZAZ7"/>
<accession>A0A7S1ZAZ7</accession>
<organism evidence="3">
    <name type="scientific">Ditylum brightwellii</name>
    <dbReference type="NCBI Taxonomy" id="49249"/>
    <lineage>
        <taxon>Eukaryota</taxon>
        <taxon>Sar</taxon>
        <taxon>Stramenopiles</taxon>
        <taxon>Ochrophyta</taxon>
        <taxon>Bacillariophyta</taxon>
        <taxon>Mediophyceae</taxon>
        <taxon>Lithodesmiophycidae</taxon>
        <taxon>Lithodesmiales</taxon>
        <taxon>Lithodesmiaceae</taxon>
        <taxon>Ditylum</taxon>
    </lineage>
</organism>
<proteinExistence type="predicted"/>
<protein>
    <submittedName>
        <fullName evidence="3">Uncharacterized protein</fullName>
    </submittedName>
</protein>
<sequence length="214" mass="23134">MMTKLLNATLLLLALVIHHQVNAFQTPLSQPKSQTLLNAASDNTRRSFLVKTSTILATTTAFLTTTASPANAKYGDSSNMELPNYIDFLIEKNNYGLIDSSAVLYKGADPLTLLNRLQDANTRLSKDIIPLVDEKKWSQIQGIVTGPLGTLSQTINSISTAEGAGKNVKDEGKKLKGLVIDIGQMASKKDGEGCKKKVLEAQGQLEVFVKVAFP</sequence>
<evidence type="ECO:0000256" key="2">
    <source>
        <dbReference type="SAM" id="SignalP"/>
    </source>
</evidence>
<reference evidence="3" key="1">
    <citation type="submission" date="2021-01" db="EMBL/GenBank/DDBJ databases">
        <authorList>
            <person name="Corre E."/>
            <person name="Pelletier E."/>
            <person name="Niang G."/>
            <person name="Scheremetjew M."/>
            <person name="Finn R."/>
            <person name="Kale V."/>
            <person name="Holt S."/>
            <person name="Cochrane G."/>
            <person name="Meng A."/>
            <person name="Brown T."/>
            <person name="Cohen L."/>
        </authorList>
    </citation>
    <scope>NUCLEOTIDE SEQUENCE</scope>
    <source>
        <strain evidence="3">Pop2</strain>
    </source>
</reference>
<feature type="chain" id="PRO_5031376661" evidence="2">
    <location>
        <begin position="24"/>
        <end position="214"/>
    </location>
</feature>
<dbReference type="EMBL" id="HBGN01020232">
    <property type="protein sequence ID" value="CAD9333605.1"/>
    <property type="molecule type" value="Transcribed_RNA"/>
</dbReference>